<keyword evidence="2" id="KW-0472">Membrane</keyword>
<feature type="transmembrane region" description="Helical" evidence="2">
    <location>
        <begin position="423"/>
        <end position="444"/>
    </location>
</feature>
<keyword evidence="5" id="KW-1185">Reference proteome</keyword>
<proteinExistence type="predicted"/>
<evidence type="ECO:0000313" key="4">
    <source>
        <dbReference type="EMBL" id="MFI6497277.1"/>
    </source>
</evidence>
<dbReference type="PANTHER" id="PTHR34473:SF2">
    <property type="entry name" value="UPF0699 TRANSMEMBRANE PROTEIN YDBT"/>
    <property type="match status" value="1"/>
</dbReference>
<reference evidence="4 5" key="1">
    <citation type="submission" date="2024-10" db="EMBL/GenBank/DDBJ databases">
        <title>The Natural Products Discovery Center: Release of the First 8490 Sequenced Strains for Exploring Actinobacteria Biosynthetic Diversity.</title>
        <authorList>
            <person name="Kalkreuter E."/>
            <person name="Kautsar S.A."/>
            <person name="Yang D."/>
            <person name="Bader C.D."/>
            <person name="Teijaro C.N."/>
            <person name="Fluegel L."/>
            <person name="Davis C.M."/>
            <person name="Simpson J.R."/>
            <person name="Lauterbach L."/>
            <person name="Steele A.D."/>
            <person name="Gui C."/>
            <person name="Meng S."/>
            <person name="Li G."/>
            <person name="Viehrig K."/>
            <person name="Ye F."/>
            <person name="Su P."/>
            <person name="Kiefer A.F."/>
            <person name="Nichols A."/>
            <person name="Cepeda A.J."/>
            <person name="Yan W."/>
            <person name="Fan B."/>
            <person name="Jiang Y."/>
            <person name="Adhikari A."/>
            <person name="Zheng C.-J."/>
            <person name="Schuster L."/>
            <person name="Cowan T.M."/>
            <person name="Smanski M.J."/>
            <person name="Chevrette M.G."/>
            <person name="De Carvalho L.P.S."/>
            <person name="Shen B."/>
        </authorList>
    </citation>
    <scope>NUCLEOTIDE SEQUENCE [LARGE SCALE GENOMIC DNA]</scope>
    <source>
        <strain evidence="4 5">NPDC050545</strain>
    </source>
</reference>
<dbReference type="RefSeq" id="WP_397079997.1">
    <property type="nucleotide sequence ID" value="NZ_JBITGY010000002.1"/>
</dbReference>
<feature type="transmembrane region" description="Helical" evidence="2">
    <location>
        <begin position="76"/>
        <end position="100"/>
    </location>
</feature>
<organism evidence="4 5">
    <name type="scientific">Nonomuraea typhae</name>
    <dbReference type="NCBI Taxonomy" id="2603600"/>
    <lineage>
        <taxon>Bacteria</taxon>
        <taxon>Bacillati</taxon>
        <taxon>Actinomycetota</taxon>
        <taxon>Actinomycetes</taxon>
        <taxon>Streptosporangiales</taxon>
        <taxon>Streptosporangiaceae</taxon>
        <taxon>Nonomuraea</taxon>
    </lineage>
</organism>
<feature type="region of interest" description="Disordered" evidence="1">
    <location>
        <begin position="1"/>
        <end position="35"/>
    </location>
</feature>
<dbReference type="InterPro" id="IPR005182">
    <property type="entry name" value="YdbS-like_PH"/>
</dbReference>
<evidence type="ECO:0000256" key="2">
    <source>
        <dbReference type="SAM" id="Phobius"/>
    </source>
</evidence>
<feature type="transmembrane region" description="Helical" evidence="2">
    <location>
        <begin position="394"/>
        <end position="417"/>
    </location>
</feature>
<feature type="transmembrane region" description="Helical" evidence="2">
    <location>
        <begin position="210"/>
        <end position="232"/>
    </location>
</feature>
<keyword evidence="2" id="KW-1133">Transmembrane helix</keyword>
<dbReference type="PANTHER" id="PTHR34473">
    <property type="entry name" value="UPF0699 TRANSMEMBRANE PROTEIN YDBS"/>
    <property type="match status" value="1"/>
</dbReference>
<evidence type="ECO:0000256" key="1">
    <source>
        <dbReference type="SAM" id="MobiDB-lite"/>
    </source>
</evidence>
<keyword evidence="2" id="KW-0812">Transmembrane</keyword>
<feature type="compositionally biased region" description="Basic and acidic residues" evidence="1">
    <location>
        <begin position="26"/>
        <end position="35"/>
    </location>
</feature>
<accession>A0ABW7YMZ1</accession>
<evidence type="ECO:0000259" key="3">
    <source>
        <dbReference type="Pfam" id="PF03703"/>
    </source>
</evidence>
<sequence length="532" mass="57171">MTAPAFNERDKHTEATEAGEAGQPGKHAEAAEAGDRDGWRGLAGRSVAASAVMSLAIVAPVVVVLGRILLGDDWSFAAVAGVNALAAAVIIAAAAGYDLLRLRTTRWRLTGERLELRSGVAERRHRSVPRERVRSVDITADPVRRAFGLAVVKVGTGEHTGDGKELTLDPLTRPEAEALRRTLLEGERAPEAASADDTVVARLEWAWIRYAPLTIWTFIGGAIAAGALYKLLDMLGFDLLAMDTLKGAWGWASAHPWLAAPAVLAANLLFGLLGALALFAEAWGRYRLEREPGRLRLHRGLLTTRSLTLEERRLRGVEVAEPLLLRLGGGARVKAVATGLRKAEDNETEDVAALTPPMPRELAWEVAAKVYGTRPGEAHPVLLRHPRAARARRLRWALVTVLVTAAALGVLDTLFAWVPAWAWAVPVALAPVALGFAVDAYCGLGHGLGPRHLLTRSGSVLRSTVALERSGIVGWTVRQSFFQRRAGLLTVSATTAAGKGHYDVLDVGQDEGLRMASVTVPGLLEPFVMRKR</sequence>
<feature type="domain" description="YdbS-like PH" evidence="3">
    <location>
        <begin position="103"/>
        <end position="183"/>
    </location>
</feature>
<dbReference type="Pfam" id="PF03703">
    <property type="entry name" value="bPH_2"/>
    <property type="match status" value="2"/>
</dbReference>
<gene>
    <name evidence="4" type="ORF">ACIBG2_07840</name>
</gene>
<comment type="caution">
    <text evidence="4">The sequence shown here is derived from an EMBL/GenBank/DDBJ whole genome shotgun (WGS) entry which is preliminary data.</text>
</comment>
<dbReference type="Proteomes" id="UP001612741">
    <property type="component" value="Unassembled WGS sequence"/>
</dbReference>
<feature type="transmembrane region" description="Helical" evidence="2">
    <location>
        <begin position="46"/>
        <end position="70"/>
    </location>
</feature>
<name>A0ABW7YMZ1_9ACTN</name>
<protein>
    <submittedName>
        <fullName evidence="4">PH domain-containing protein</fullName>
    </submittedName>
</protein>
<feature type="domain" description="YdbS-like PH" evidence="3">
    <location>
        <begin position="451"/>
        <end position="506"/>
    </location>
</feature>
<dbReference type="InterPro" id="IPR014529">
    <property type="entry name" value="UCP026631"/>
</dbReference>
<evidence type="ECO:0000313" key="5">
    <source>
        <dbReference type="Proteomes" id="UP001612741"/>
    </source>
</evidence>
<feature type="transmembrane region" description="Helical" evidence="2">
    <location>
        <begin position="257"/>
        <end position="280"/>
    </location>
</feature>
<dbReference type="PIRSF" id="PIRSF026631">
    <property type="entry name" value="UCP026631"/>
    <property type="match status" value="1"/>
</dbReference>
<dbReference type="EMBL" id="JBITGY010000002">
    <property type="protein sequence ID" value="MFI6497277.1"/>
    <property type="molecule type" value="Genomic_DNA"/>
</dbReference>